<dbReference type="Proteomes" id="UP000789920">
    <property type="component" value="Unassembled WGS sequence"/>
</dbReference>
<protein>
    <submittedName>
        <fullName evidence="1">2969_t:CDS:1</fullName>
    </submittedName>
</protein>
<evidence type="ECO:0000313" key="1">
    <source>
        <dbReference type="EMBL" id="CAG8836508.1"/>
    </source>
</evidence>
<reference evidence="1" key="1">
    <citation type="submission" date="2021-06" db="EMBL/GenBank/DDBJ databases">
        <authorList>
            <person name="Kallberg Y."/>
            <person name="Tangrot J."/>
            <person name="Rosling A."/>
        </authorList>
    </citation>
    <scope>NUCLEOTIDE SEQUENCE</scope>
    <source>
        <strain evidence="1">MA461A</strain>
    </source>
</reference>
<gene>
    <name evidence="1" type="ORF">RPERSI_LOCUS29958</name>
</gene>
<keyword evidence="2" id="KW-1185">Reference proteome</keyword>
<accession>A0ACA9SF39</accession>
<feature type="non-terminal residue" evidence="1">
    <location>
        <position position="1"/>
    </location>
</feature>
<sequence length="40" mass="4636">ANSPNELSLLRDWIIDGARQEIIRRELLREFGVNPGTEEK</sequence>
<comment type="caution">
    <text evidence="1">The sequence shown here is derived from an EMBL/GenBank/DDBJ whole genome shotgun (WGS) entry which is preliminary data.</text>
</comment>
<evidence type="ECO:0000313" key="2">
    <source>
        <dbReference type="Proteomes" id="UP000789920"/>
    </source>
</evidence>
<name>A0ACA9SF39_9GLOM</name>
<organism evidence="1 2">
    <name type="scientific">Racocetra persica</name>
    <dbReference type="NCBI Taxonomy" id="160502"/>
    <lineage>
        <taxon>Eukaryota</taxon>
        <taxon>Fungi</taxon>
        <taxon>Fungi incertae sedis</taxon>
        <taxon>Mucoromycota</taxon>
        <taxon>Glomeromycotina</taxon>
        <taxon>Glomeromycetes</taxon>
        <taxon>Diversisporales</taxon>
        <taxon>Gigasporaceae</taxon>
        <taxon>Racocetra</taxon>
    </lineage>
</organism>
<dbReference type="EMBL" id="CAJVQC010114922">
    <property type="protein sequence ID" value="CAG8836508.1"/>
    <property type="molecule type" value="Genomic_DNA"/>
</dbReference>
<feature type="non-terminal residue" evidence="1">
    <location>
        <position position="40"/>
    </location>
</feature>
<proteinExistence type="predicted"/>